<keyword evidence="2" id="KW-0813">Transport</keyword>
<dbReference type="InterPro" id="IPR006037">
    <property type="entry name" value="RCK_C"/>
</dbReference>
<dbReference type="PRINTS" id="PR00335">
    <property type="entry name" value="KUPTAKETRKA"/>
</dbReference>
<dbReference type="PANTHER" id="PTHR43833">
    <property type="entry name" value="POTASSIUM CHANNEL PROTEIN 2-RELATED-RELATED"/>
    <property type="match status" value="1"/>
</dbReference>
<dbReference type="GO" id="GO:0015079">
    <property type="term" value="F:potassium ion transmembrane transporter activity"/>
    <property type="evidence" value="ECO:0007669"/>
    <property type="project" value="InterPro"/>
</dbReference>
<reference evidence="7 8" key="1">
    <citation type="submission" date="2018-05" db="EMBL/GenBank/DDBJ databases">
        <title>Draft genome of Methanospirillum stamsii Pt1.</title>
        <authorList>
            <person name="Dueholm M.S."/>
            <person name="Nielsen P.H."/>
            <person name="Bakmann L.F."/>
            <person name="Otzen D.E."/>
        </authorList>
    </citation>
    <scope>NUCLEOTIDE SEQUENCE [LARGE SCALE GENOMIC DNA]</scope>
    <source>
        <strain evidence="7 8">Pt1</strain>
    </source>
</reference>
<comment type="function">
    <text evidence="1">Part of a potassium transport system.</text>
</comment>
<dbReference type="GO" id="GO:0005886">
    <property type="term" value="C:plasma membrane"/>
    <property type="evidence" value="ECO:0007669"/>
    <property type="project" value="InterPro"/>
</dbReference>
<keyword evidence="8" id="KW-1185">Reference proteome</keyword>
<dbReference type="Gene3D" id="3.40.50.720">
    <property type="entry name" value="NAD(P)-binding Rossmann-like Domain"/>
    <property type="match status" value="1"/>
</dbReference>
<evidence type="ECO:0000313" key="7">
    <source>
        <dbReference type="EMBL" id="PWR69753.1"/>
    </source>
</evidence>
<evidence type="ECO:0000256" key="2">
    <source>
        <dbReference type="ARBA" id="ARBA00022538"/>
    </source>
</evidence>
<dbReference type="Proteomes" id="UP000245934">
    <property type="component" value="Unassembled WGS sequence"/>
</dbReference>
<keyword evidence="3" id="KW-0630">Potassium</keyword>
<comment type="caution">
    <text evidence="7">The sequence shown here is derived from an EMBL/GenBank/DDBJ whole genome shotgun (WGS) entry which is preliminary data.</text>
</comment>
<evidence type="ECO:0000256" key="1">
    <source>
        <dbReference type="ARBA" id="ARBA00003660"/>
    </source>
</evidence>
<dbReference type="AlphaFoldDB" id="A0A2V2N3D0"/>
<evidence type="ECO:0000256" key="3">
    <source>
        <dbReference type="ARBA" id="ARBA00022958"/>
    </source>
</evidence>
<dbReference type="RefSeq" id="WP_109942325.1">
    <property type="nucleotide sequence ID" value="NZ_CP176366.1"/>
</dbReference>
<dbReference type="Gene3D" id="3.30.70.1450">
    <property type="entry name" value="Regulator of K+ conductance, C-terminal domain"/>
    <property type="match status" value="1"/>
</dbReference>
<feature type="domain" description="RCK N-terminal" evidence="5">
    <location>
        <begin position="1"/>
        <end position="117"/>
    </location>
</feature>
<name>A0A2V2N3D0_9EURY</name>
<dbReference type="OrthoDB" id="24929at2157"/>
<gene>
    <name evidence="7" type="ORF">DLD82_16985</name>
</gene>
<dbReference type="EMBL" id="QGMZ01000055">
    <property type="protein sequence ID" value="PWR69753.1"/>
    <property type="molecule type" value="Genomic_DNA"/>
</dbReference>
<keyword evidence="2" id="KW-0406">Ion transport</keyword>
<dbReference type="PROSITE" id="PS51202">
    <property type="entry name" value="RCK_C"/>
    <property type="match status" value="1"/>
</dbReference>
<evidence type="ECO:0000259" key="6">
    <source>
        <dbReference type="PROSITE" id="PS51202"/>
    </source>
</evidence>
<dbReference type="SUPFAM" id="SSF51735">
    <property type="entry name" value="NAD(P)-binding Rossmann-fold domains"/>
    <property type="match status" value="1"/>
</dbReference>
<accession>A0A2V2N3D0</accession>
<dbReference type="InterPro" id="IPR050721">
    <property type="entry name" value="Trk_Ktr_HKT_K-transport"/>
</dbReference>
<dbReference type="Pfam" id="PF02080">
    <property type="entry name" value="TrkA_C"/>
    <property type="match status" value="1"/>
</dbReference>
<dbReference type="InterPro" id="IPR006036">
    <property type="entry name" value="K_uptake_TrkA"/>
</dbReference>
<dbReference type="InterPro" id="IPR003148">
    <property type="entry name" value="RCK_N"/>
</dbReference>
<proteinExistence type="predicted"/>
<keyword evidence="4" id="KW-0520">NAD</keyword>
<evidence type="ECO:0000259" key="5">
    <source>
        <dbReference type="PROSITE" id="PS51201"/>
    </source>
</evidence>
<organism evidence="7 8">
    <name type="scientific">Methanospirillum stamsii</name>
    <dbReference type="NCBI Taxonomy" id="1277351"/>
    <lineage>
        <taxon>Archaea</taxon>
        <taxon>Methanobacteriati</taxon>
        <taxon>Methanobacteriota</taxon>
        <taxon>Stenosarchaea group</taxon>
        <taxon>Methanomicrobia</taxon>
        <taxon>Methanomicrobiales</taxon>
        <taxon>Methanospirillaceae</taxon>
        <taxon>Methanospirillum</taxon>
    </lineage>
</organism>
<dbReference type="SUPFAM" id="SSF116726">
    <property type="entry name" value="TrkA C-terminal domain-like"/>
    <property type="match status" value="1"/>
</dbReference>
<dbReference type="GeneID" id="97611037"/>
<sequence>MKLIIIGCGRMGSGLALRLVRAHHDVTVVDHDSKAFERLGKGFTGHFIQRDALDQESFYGSEIDKADGLAAVTGNDAVNIVVARAARQLFRVPKVIARTHDPRYAELYHKLGIQTVTNVKLGIERISEILTFSHLDIIHGIGNGEVGIVRYEIHPTLAGHQVKDLTVPGEIIVISLTRKGKTSIPTLGTTFEKGDIVHIAVEEQSVDRLKEVMQITGGG</sequence>
<protein>
    <submittedName>
        <fullName evidence="7">Potassium transporter TrkA</fullName>
    </submittedName>
</protein>
<dbReference type="InterPro" id="IPR036721">
    <property type="entry name" value="RCK_C_sf"/>
</dbReference>
<dbReference type="Pfam" id="PF02254">
    <property type="entry name" value="TrkA_N"/>
    <property type="match status" value="1"/>
</dbReference>
<dbReference type="PROSITE" id="PS51201">
    <property type="entry name" value="RCK_N"/>
    <property type="match status" value="1"/>
</dbReference>
<feature type="domain" description="RCK C-terminal" evidence="6">
    <location>
        <begin position="135"/>
        <end position="215"/>
    </location>
</feature>
<keyword evidence="2" id="KW-0633">Potassium transport</keyword>
<dbReference type="InterPro" id="IPR036291">
    <property type="entry name" value="NAD(P)-bd_dom_sf"/>
</dbReference>
<evidence type="ECO:0000313" key="8">
    <source>
        <dbReference type="Proteomes" id="UP000245934"/>
    </source>
</evidence>
<evidence type="ECO:0000256" key="4">
    <source>
        <dbReference type="ARBA" id="ARBA00023027"/>
    </source>
</evidence>